<keyword evidence="3" id="KW-1185">Reference proteome</keyword>
<reference evidence="2 3" key="1">
    <citation type="submission" date="2024-01" db="EMBL/GenBank/DDBJ databases">
        <title>Mariniflexile litorale sp. nov., isolated from the shallow sediments of the Sea of Japan.</title>
        <authorList>
            <person name="Romanenko L."/>
            <person name="Bystritskaya E."/>
            <person name="Isaeva M."/>
        </authorList>
    </citation>
    <scope>NUCLEOTIDE SEQUENCE [LARGE SCALE GENOMIC DNA]</scope>
    <source>
        <strain evidence="2 3">KCTC 32427</strain>
    </source>
</reference>
<comment type="caution">
    <text evidence="2">The sequence shown here is derived from an EMBL/GenBank/DDBJ whole genome shotgun (WGS) entry which is preliminary data.</text>
</comment>
<evidence type="ECO:0000313" key="3">
    <source>
        <dbReference type="Proteomes" id="UP001416393"/>
    </source>
</evidence>
<dbReference type="Pfam" id="PF13426">
    <property type="entry name" value="PAS_9"/>
    <property type="match status" value="2"/>
</dbReference>
<feature type="domain" description="PAS" evidence="1">
    <location>
        <begin position="26"/>
        <end position="125"/>
    </location>
</feature>
<dbReference type="InterPro" id="IPR035965">
    <property type="entry name" value="PAS-like_dom_sf"/>
</dbReference>
<proteinExistence type="predicted"/>
<name>A0ABV0ACM7_9FLAO</name>
<evidence type="ECO:0000313" key="2">
    <source>
        <dbReference type="EMBL" id="MEN3323280.1"/>
    </source>
</evidence>
<protein>
    <submittedName>
        <fullName evidence="2">PAS domain-containing protein</fullName>
    </submittedName>
</protein>
<dbReference type="EMBL" id="JAZHYP010000002">
    <property type="protein sequence ID" value="MEN3323280.1"/>
    <property type="molecule type" value="Genomic_DNA"/>
</dbReference>
<dbReference type="RefSeq" id="WP_346240852.1">
    <property type="nucleotide sequence ID" value="NZ_JAZHYP010000002.1"/>
</dbReference>
<dbReference type="CDD" id="cd00130">
    <property type="entry name" value="PAS"/>
    <property type="match status" value="1"/>
</dbReference>
<gene>
    <name evidence="2" type="ORF">VP395_06045</name>
</gene>
<dbReference type="InterPro" id="IPR000014">
    <property type="entry name" value="PAS"/>
</dbReference>
<feature type="domain" description="PAS" evidence="1">
    <location>
        <begin position="155"/>
        <end position="240"/>
    </location>
</feature>
<evidence type="ECO:0000259" key="1">
    <source>
        <dbReference type="Pfam" id="PF13426"/>
    </source>
</evidence>
<dbReference type="Gene3D" id="3.30.450.20">
    <property type="entry name" value="PAS domain"/>
    <property type="match status" value="1"/>
</dbReference>
<accession>A0ABV0ACM7</accession>
<sequence length="270" mass="30222">MKLIKQKLWREKPESILEDFLENQSSISIIDNIGRIIYANNKFCKLIEIPESRIQGELNTILKSELHANPIYNDLWTVIKSGQIWKGILSDYTSSGTLYKLDTTIIPGRNSNGEIDKFVAFYFNVKTRYDAKNSVGSKKLTMPFSGNMSTSVHSINVFGEILISNQGFGKLSATEVVGCSLYSFFSPIFHDMVKKIVKNVFDDGKLDQFETIGINSVGANTIFVSQIGPVINNRGIVVSATISTQEVKDISGIKQKLMQEDALKIKFKNC</sequence>
<dbReference type="Proteomes" id="UP001416393">
    <property type="component" value="Unassembled WGS sequence"/>
</dbReference>
<dbReference type="SUPFAM" id="SSF55785">
    <property type="entry name" value="PYP-like sensor domain (PAS domain)"/>
    <property type="match status" value="1"/>
</dbReference>
<organism evidence="2 3">
    <name type="scientific">Mariniflexile soesokkakense</name>
    <dbReference type="NCBI Taxonomy" id="1343160"/>
    <lineage>
        <taxon>Bacteria</taxon>
        <taxon>Pseudomonadati</taxon>
        <taxon>Bacteroidota</taxon>
        <taxon>Flavobacteriia</taxon>
        <taxon>Flavobacteriales</taxon>
        <taxon>Flavobacteriaceae</taxon>
        <taxon>Mariniflexile</taxon>
    </lineage>
</organism>